<evidence type="ECO:0000313" key="9">
    <source>
        <dbReference type="Proteomes" id="UP000077051"/>
    </source>
</evidence>
<dbReference type="Gene3D" id="1.20.1070.10">
    <property type="entry name" value="Rhodopsin 7-helix transmembrane proteins"/>
    <property type="match status" value="1"/>
</dbReference>
<gene>
    <name evidence="8" type="ORF">MUCCIDRAFT_189974</name>
</gene>
<sequence length="1189" mass="133879">MVTFSPTWDEHAFETSVFKYTIKEFVALRQVALALSSLSLVFSTLIIAVYIYMLMYHRKQANRVSLRCVFLCSVADLLNATLSICITSQRGDSQFCRASSVIIEFANIWSATLLTLVGLNLVLIFVINVKRRDLLEKFYYPCAVAYSFAGVAVPIHQQVKTNSRPFERYSCWYLKYVEDRTNNIMPWMWCYGFIFFVNIIAVCCSIVAMAKLIREQRFVESRMHTINADSEFTSKQTDSQLNKAVKQQHNNVFSKVVVRCVIYPLVPFLVNIFGFILQMLITATKKTPSYTLAMLDIVFSCLEGVFVAGVFFSDPAITSFMSSTYAGWYEKYVEQYALVPQDDKKATPTNSPSLSPCDSSLTIKPPTAMIGNQHYSTVQYPNHHSVKEEPACCVVTKTKTVAMRRLHFDTDRATKIRQHQRMRQLSTISFDITFLPPVASVSRRHDQQTPPAAAAAIPAICSTGRDVYVPYRFPFFATCFHHMLTCFGHKRTADTSTTTTAHKQDAVDTFTINDIPLSTSTSPSSTVIVLTAEDRFKQDDQPEPAEAIDFYTMISQNDDQSEAEQLQPDNHPLEVATPTVEVDASRLDDRALLDEEGRPNISRTPSSSLQTTTVAEQPLDTDTSHAKGFYNAKDSRDVVDLVVQGQLPEWLTGEYYTIGPGTYDVRYSRKIEVDGMLQSATATFTLGHWFDALPLVNRFDLNGERNTITYRNHLVNKKLGEKIRDHHGYAPNYPAGLFKTNANQTMLIKFLNNGKALKPDRIPCGQRITTHLPGIDGRLFCQDFANHIQELDPFDLTPTRVETWNELNPELKGYSSCPNGQFDAETGEYINFTMEIGYRSTKYHFFSVSEQHPKGEPVATIWNAPTGWVNNFALTPNYIVMVIHPMLANSGAVRFAWSESILDSFNFYPSEPTLFYVVSRKDKDVIACYRSAACFSFNQVNAFEDVHGNVVIDMVCYENDAIAQQLSTENLRHPETMGKLAFSQVRRYTLNQPQQDAHKTYVANNSFIPSAISITSRIGSVWNYVSGGSNQPENAVGSSGWHAWMPVIGFDTLVDSTLELPQVNPNYKMKNYAYIYGLGFSASSAIQEGKIWDSITKIDVHSHAVVASWHEENCYPSEAQFIPKPMKAGDDKMTEEDAGVLMSIVMDSARATSFVLVLNAQDLSVLARVELNKLIPLSFAHGSYRLRSI</sequence>
<keyword evidence="4 5" id="KW-0408">Iron</keyword>
<evidence type="ECO:0000256" key="7">
    <source>
        <dbReference type="SAM" id="Phobius"/>
    </source>
</evidence>
<evidence type="ECO:0000313" key="8">
    <source>
        <dbReference type="EMBL" id="OAD01987.1"/>
    </source>
</evidence>
<feature type="region of interest" description="Disordered" evidence="6">
    <location>
        <begin position="593"/>
        <end position="624"/>
    </location>
</feature>
<keyword evidence="7" id="KW-1133">Transmembrane helix</keyword>
<organism evidence="8 9">
    <name type="scientific">Mucor lusitanicus CBS 277.49</name>
    <dbReference type="NCBI Taxonomy" id="747725"/>
    <lineage>
        <taxon>Eukaryota</taxon>
        <taxon>Fungi</taxon>
        <taxon>Fungi incertae sedis</taxon>
        <taxon>Mucoromycota</taxon>
        <taxon>Mucoromycotina</taxon>
        <taxon>Mucoromycetes</taxon>
        <taxon>Mucorales</taxon>
        <taxon>Mucorineae</taxon>
        <taxon>Mucoraceae</taxon>
        <taxon>Mucor</taxon>
    </lineage>
</organism>
<feature type="transmembrane region" description="Helical" evidence="7">
    <location>
        <begin position="106"/>
        <end position="126"/>
    </location>
</feature>
<evidence type="ECO:0008006" key="10">
    <source>
        <dbReference type="Google" id="ProtNLM"/>
    </source>
</evidence>
<proteinExistence type="inferred from homology"/>
<dbReference type="GO" id="GO:0016121">
    <property type="term" value="P:carotene catabolic process"/>
    <property type="evidence" value="ECO:0007669"/>
    <property type="project" value="TreeGrafter"/>
</dbReference>
<feature type="transmembrane region" description="Helical" evidence="7">
    <location>
        <begin position="64"/>
        <end position="86"/>
    </location>
</feature>
<name>A0A162Z2C5_MUCCL</name>
<dbReference type="Pfam" id="PF03055">
    <property type="entry name" value="RPE65"/>
    <property type="match status" value="1"/>
</dbReference>
<keyword evidence="2 5" id="KW-0479">Metal-binding</keyword>
<keyword evidence="7" id="KW-0472">Membrane</keyword>
<evidence type="ECO:0000256" key="1">
    <source>
        <dbReference type="ARBA" id="ARBA00006787"/>
    </source>
</evidence>
<protein>
    <recommendedName>
        <fullName evidence="10">G-protein coupled receptors family 2 profile 2 domain-containing protein</fullName>
    </recommendedName>
</protein>
<dbReference type="STRING" id="747725.A0A162Z2C5"/>
<dbReference type="EMBL" id="AMYB01000005">
    <property type="protein sequence ID" value="OAD01987.1"/>
    <property type="molecule type" value="Genomic_DNA"/>
</dbReference>
<dbReference type="VEuPathDB" id="FungiDB:MUCCIDRAFT_189974"/>
<evidence type="ECO:0000256" key="3">
    <source>
        <dbReference type="ARBA" id="ARBA00023002"/>
    </source>
</evidence>
<comment type="cofactor">
    <cofactor evidence="5">
        <name>Fe(2+)</name>
        <dbReference type="ChEBI" id="CHEBI:29033"/>
    </cofactor>
    <text evidence="5">Binds 1 Fe(2+) ion per subunit.</text>
</comment>
<dbReference type="PANTHER" id="PTHR10543:SF24">
    <property type="entry name" value="CAROTENOID ISOMEROOXYGENASE"/>
    <property type="match status" value="1"/>
</dbReference>
<accession>A0A162Z2C5</accession>
<keyword evidence="9" id="KW-1185">Reference proteome</keyword>
<evidence type="ECO:0000256" key="2">
    <source>
        <dbReference type="ARBA" id="ARBA00022723"/>
    </source>
</evidence>
<feature type="transmembrane region" description="Helical" evidence="7">
    <location>
        <begin position="186"/>
        <end position="213"/>
    </location>
</feature>
<comment type="caution">
    <text evidence="8">The sequence shown here is derived from an EMBL/GenBank/DDBJ whole genome shotgun (WGS) entry which is preliminary data.</text>
</comment>
<comment type="similarity">
    <text evidence="1">Belongs to the carotenoid oxygenase family.</text>
</comment>
<feature type="transmembrane region" description="Helical" evidence="7">
    <location>
        <begin position="293"/>
        <end position="312"/>
    </location>
</feature>
<evidence type="ECO:0000256" key="4">
    <source>
        <dbReference type="ARBA" id="ARBA00023004"/>
    </source>
</evidence>
<dbReference type="InterPro" id="IPR004294">
    <property type="entry name" value="Carotenoid_Oase"/>
</dbReference>
<feature type="transmembrane region" description="Helical" evidence="7">
    <location>
        <begin position="31"/>
        <end position="52"/>
    </location>
</feature>
<dbReference type="AlphaFoldDB" id="A0A162Z2C5"/>
<feature type="binding site" evidence="5">
    <location>
        <position position="1181"/>
    </location>
    <ligand>
        <name>Fe cation</name>
        <dbReference type="ChEBI" id="CHEBI:24875"/>
        <note>catalytic</note>
    </ligand>
</feature>
<keyword evidence="3" id="KW-0560">Oxidoreductase</keyword>
<dbReference type="GO" id="GO:0010436">
    <property type="term" value="F:carotenoid dioxygenase activity"/>
    <property type="evidence" value="ECO:0007669"/>
    <property type="project" value="TreeGrafter"/>
</dbReference>
<evidence type="ECO:0000256" key="6">
    <source>
        <dbReference type="SAM" id="MobiDB-lite"/>
    </source>
</evidence>
<feature type="compositionally biased region" description="Polar residues" evidence="6">
    <location>
        <begin position="601"/>
        <end position="615"/>
    </location>
</feature>
<evidence type="ECO:0000256" key="5">
    <source>
        <dbReference type="PIRSR" id="PIRSR604294-1"/>
    </source>
</evidence>
<reference evidence="8 9" key="1">
    <citation type="submission" date="2015-06" db="EMBL/GenBank/DDBJ databases">
        <title>Expansion of signal transduction pathways in fungi by whole-genome duplication.</title>
        <authorList>
            <consortium name="DOE Joint Genome Institute"/>
            <person name="Corrochano L.M."/>
            <person name="Kuo A."/>
            <person name="Marcet-Houben M."/>
            <person name="Polaino S."/>
            <person name="Salamov A."/>
            <person name="Villalobos J.M."/>
            <person name="Alvarez M.I."/>
            <person name="Avalos J."/>
            <person name="Benito E.P."/>
            <person name="Benoit I."/>
            <person name="Burger G."/>
            <person name="Camino L.P."/>
            <person name="Canovas D."/>
            <person name="Cerda-Olmedo E."/>
            <person name="Cheng J.-F."/>
            <person name="Dominguez A."/>
            <person name="Elias M."/>
            <person name="Eslava A.P."/>
            <person name="Glaser F."/>
            <person name="Grimwood J."/>
            <person name="Gutierrez G."/>
            <person name="Heitman J."/>
            <person name="Henrissat B."/>
            <person name="Iturriaga E.A."/>
            <person name="Lang B.F."/>
            <person name="Lavin J.L."/>
            <person name="Lee S."/>
            <person name="Li W."/>
            <person name="Lindquist E."/>
            <person name="Lopez-Garcia S."/>
            <person name="Luque E.M."/>
            <person name="Marcos A.T."/>
            <person name="Martin J."/>
            <person name="Mccluskey K."/>
            <person name="Medina H.R."/>
            <person name="Miralles-Duran A."/>
            <person name="Miyazaki A."/>
            <person name="Munoz-Torres E."/>
            <person name="Oguiza J.A."/>
            <person name="Ohm R."/>
            <person name="Olmedo M."/>
            <person name="Orejas M."/>
            <person name="Ortiz-Castellanos L."/>
            <person name="Pisabarro A.G."/>
            <person name="Rodriguez-Romero J."/>
            <person name="Ruiz-Herrera J."/>
            <person name="Ruiz-Vazquez R."/>
            <person name="Sanz C."/>
            <person name="Schackwitz W."/>
            <person name="Schmutz J."/>
            <person name="Shahriari M."/>
            <person name="Shelest E."/>
            <person name="Silva-Franco F."/>
            <person name="Soanes D."/>
            <person name="Syed K."/>
            <person name="Tagua V.G."/>
            <person name="Talbot N.J."/>
            <person name="Thon M."/>
            <person name="De Vries R.P."/>
            <person name="Wiebenga A."/>
            <person name="Yadav J.S."/>
            <person name="Braun E.L."/>
            <person name="Baker S."/>
            <person name="Garre V."/>
            <person name="Horwitz B."/>
            <person name="Torres-Martinez S."/>
            <person name="Idnurm A."/>
            <person name="Herrera-Estrella A."/>
            <person name="Gabaldon T."/>
            <person name="Grigoriev I.V."/>
        </authorList>
    </citation>
    <scope>NUCLEOTIDE SEQUENCE [LARGE SCALE GENOMIC DNA]</scope>
    <source>
        <strain evidence="8 9">CBS 277.49</strain>
    </source>
</reference>
<keyword evidence="7" id="KW-0812">Transmembrane</keyword>
<dbReference type="OrthoDB" id="407010at2759"/>
<dbReference type="PANTHER" id="PTHR10543">
    <property type="entry name" value="BETA-CAROTENE DIOXYGENASE"/>
    <property type="match status" value="1"/>
</dbReference>
<dbReference type="GO" id="GO:0046872">
    <property type="term" value="F:metal ion binding"/>
    <property type="evidence" value="ECO:0007669"/>
    <property type="project" value="UniProtKB-KW"/>
</dbReference>
<dbReference type="Proteomes" id="UP000077051">
    <property type="component" value="Unassembled WGS sequence"/>
</dbReference>
<feature type="transmembrane region" description="Helical" evidence="7">
    <location>
        <begin position="256"/>
        <end position="281"/>
    </location>
</feature>